<organism evidence="1 2">
    <name type="scientific">Subdoligranulum variabile DSM 15176</name>
    <dbReference type="NCBI Taxonomy" id="411471"/>
    <lineage>
        <taxon>Bacteria</taxon>
        <taxon>Bacillati</taxon>
        <taxon>Bacillota</taxon>
        <taxon>Clostridia</taxon>
        <taxon>Eubacteriales</taxon>
        <taxon>Oscillospiraceae</taxon>
        <taxon>Subdoligranulum</taxon>
    </lineage>
</organism>
<evidence type="ECO:0000313" key="1">
    <source>
        <dbReference type="EMBL" id="EFB74824.1"/>
    </source>
</evidence>
<accession>D1PQX6</accession>
<sequence>MAAIRPPPFRRLYVGCPHYTNIPVRFVQQKGGISYRVWYTLP</sequence>
<evidence type="ECO:0000313" key="2">
    <source>
        <dbReference type="Proteomes" id="UP000003438"/>
    </source>
</evidence>
<dbReference type="HOGENOM" id="CLU_3258800_0_0_9"/>
<gene>
    <name evidence="1" type="ORF">SUBVAR_06804</name>
</gene>
<dbReference type="Proteomes" id="UP000003438">
    <property type="component" value="Unassembled WGS sequence"/>
</dbReference>
<dbReference type="EMBL" id="ACBY02000054">
    <property type="protein sequence ID" value="EFB74824.1"/>
    <property type="molecule type" value="Genomic_DNA"/>
</dbReference>
<name>D1PQX6_9FIRM</name>
<reference evidence="1" key="1">
    <citation type="submission" date="2009-12" db="EMBL/GenBank/DDBJ databases">
        <authorList>
            <person name="Weinstock G."/>
            <person name="Sodergren E."/>
            <person name="Clifton S."/>
            <person name="Fulton L."/>
            <person name="Fulton B."/>
            <person name="Courtney L."/>
            <person name="Fronick C."/>
            <person name="Harrison M."/>
            <person name="Strong C."/>
            <person name="Farmer C."/>
            <person name="Delahaunty K."/>
            <person name="Markovic C."/>
            <person name="Hall O."/>
            <person name="Minx P."/>
            <person name="Tomlinson C."/>
            <person name="Mitreva M."/>
            <person name="Nelson J."/>
            <person name="Hou S."/>
            <person name="Wollam A."/>
            <person name="Pepin K.H."/>
            <person name="Johnson M."/>
            <person name="Bhonagiri V."/>
            <person name="Nash W.E."/>
            <person name="Warren W."/>
            <person name="Chinwalla A."/>
            <person name="Mardis E.R."/>
            <person name="Wilson R.K."/>
        </authorList>
    </citation>
    <scope>NUCLEOTIDE SEQUENCE [LARGE SCALE GENOMIC DNA]</scope>
    <source>
        <strain evidence="1">DSM 15176</strain>
    </source>
</reference>
<proteinExistence type="predicted"/>
<dbReference type="AlphaFoldDB" id="D1PQX6"/>
<comment type="caution">
    <text evidence="1">The sequence shown here is derived from an EMBL/GenBank/DDBJ whole genome shotgun (WGS) entry which is preliminary data.</text>
</comment>
<protein>
    <submittedName>
        <fullName evidence="1">Uncharacterized protein</fullName>
    </submittedName>
</protein>
<keyword evidence="2" id="KW-1185">Reference proteome</keyword>